<keyword evidence="2" id="KW-1185">Reference proteome</keyword>
<protein>
    <submittedName>
        <fullName evidence="1">Uncharacterized protein</fullName>
    </submittedName>
</protein>
<dbReference type="EMBL" id="CP088155">
    <property type="protein sequence ID" value="WYM97459.1"/>
    <property type="molecule type" value="Genomic_DNA"/>
</dbReference>
<dbReference type="Proteomes" id="UP001622612">
    <property type="component" value="Chromosome"/>
</dbReference>
<evidence type="ECO:0000313" key="2">
    <source>
        <dbReference type="Proteomes" id="UP001622612"/>
    </source>
</evidence>
<reference evidence="1" key="1">
    <citation type="submission" date="2021-11" db="EMBL/GenBank/DDBJ databases">
        <title>The first genome sequence of unculturable Mycoplasma faucium obtained by de novo assembly of metagenomic reads.</title>
        <authorList>
            <person name="Sabat A.J."/>
            <person name="Bathoorn E."/>
            <person name="Akkerboom V."/>
            <person name="Friedrich A.W."/>
        </authorList>
    </citation>
    <scope>NUCLEOTIDE SEQUENCE [LARGE SCALE GENOMIC DNA]</scope>
    <source>
        <strain evidence="1">UMCG-MFM1</strain>
    </source>
</reference>
<name>A0ABZ2TM58_9BACT</name>
<accession>A0ABZ2TM58</accession>
<evidence type="ECO:0000313" key="1">
    <source>
        <dbReference type="EMBL" id="WYM97459.1"/>
    </source>
</evidence>
<sequence>MKLKYKSISWIDSPIDNSKLKEDIFETDYIPYKESTKNEYLVLDFNDGEKDHHLELSKDEILIKYGEQIINLKYHKYASMEYKTPEKNLIFDWYLKNVNIGLKEITFEYDILHEKNLLTSNLVSLKFQK</sequence>
<proteinExistence type="predicted"/>
<organism evidence="1 2">
    <name type="scientific">Metamycoplasma faucium</name>
    <dbReference type="NCBI Taxonomy" id="56142"/>
    <lineage>
        <taxon>Bacteria</taxon>
        <taxon>Bacillati</taxon>
        <taxon>Mycoplasmatota</taxon>
        <taxon>Mycoplasmoidales</taxon>
        <taxon>Metamycoplasmataceae</taxon>
        <taxon>Metamycoplasma</taxon>
    </lineage>
</organism>
<dbReference type="RefSeq" id="WP_405311916.1">
    <property type="nucleotide sequence ID" value="NZ_CP088155.1"/>
</dbReference>
<gene>
    <name evidence="1" type="ORF">LQ356_00980</name>
</gene>